<keyword evidence="1" id="KW-0677">Repeat</keyword>
<evidence type="ECO:0000313" key="4">
    <source>
        <dbReference type="EMBL" id="KAG9440382.1"/>
    </source>
</evidence>
<dbReference type="PANTHER" id="PTHR24015:SF548">
    <property type="entry name" value="OS08G0340900 PROTEIN"/>
    <property type="match status" value="1"/>
</dbReference>
<dbReference type="Proteomes" id="UP000825729">
    <property type="component" value="Unassembled WGS sequence"/>
</dbReference>
<proteinExistence type="predicted"/>
<dbReference type="PROSITE" id="PS51375">
    <property type="entry name" value="PPR"/>
    <property type="match status" value="5"/>
</dbReference>
<dbReference type="Pfam" id="PF01535">
    <property type="entry name" value="PPR"/>
    <property type="match status" value="4"/>
</dbReference>
<dbReference type="GO" id="GO:0009451">
    <property type="term" value="P:RNA modification"/>
    <property type="evidence" value="ECO:0007669"/>
    <property type="project" value="InterPro"/>
</dbReference>
<dbReference type="NCBIfam" id="TIGR00756">
    <property type="entry name" value="PPR"/>
    <property type="match status" value="4"/>
</dbReference>
<dbReference type="EMBL" id="JAINDJ010000008">
    <property type="protein sequence ID" value="KAG9440382.1"/>
    <property type="molecule type" value="Genomic_DNA"/>
</dbReference>
<dbReference type="InterPro" id="IPR011990">
    <property type="entry name" value="TPR-like_helical_dom_sf"/>
</dbReference>
<dbReference type="Pfam" id="PF14432">
    <property type="entry name" value="DYW_deaminase"/>
    <property type="match status" value="1"/>
</dbReference>
<keyword evidence="5" id="KW-1185">Reference proteome</keyword>
<dbReference type="PANTHER" id="PTHR24015">
    <property type="entry name" value="OS07G0578800 PROTEIN-RELATED"/>
    <property type="match status" value="1"/>
</dbReference>
<organism evidence="4 5">
    <name type="scientific">Aristolochia fimbriata</name>
    <name type="common">White veined hardy Dutchman's pipe vine</name>
    <dbReference type="NCBI Taxonomy" id="158543"/>
    <lineage>
        <taxon>Eukaryota</taxon>
        <taxon>Viridiplantae</taxon>
        <taxon>Streptophyta</taxon>
        <taxon>Embryophyta</taxon>
        <taxon>Tracheophyta</taxon>
        <taxon>Spermatophyta</taxon>
        <taxon>Magnoliopsida</taxon>
        <taxon>Magnoliidae</taxon>
        <taxon>Piperales</taxon>
        <taxon>Aristolochiaceae</taxon>
        <taxon>Aristolochia</taxon>
    </lineage>
</organism>
<dbReference type="FunFam" id="1.25.40.10:FF:000073">
    <property type="entry name" value="Pentatricopeptide repeat-containing protein chloroplastic"/>
    <property type="match status" value="1"/>
</dbReference>
<evidence type="ECO:0000313" key="5">
    <source>
        <dbReference type="Proteomes" id="UP000825729"/>
    </source>
</evidence>
<reference evidence="4 5" key="1">
    <citation type="submission" date="2021-07" db="EMBL/GenBank/DDBJ databases">
        <title>The Aristolochia fimbriata genome: insights into angiosperm evolution, floral development and chemical biosynthesis.</title>
        <authorList>
            <person name="Jiao Y."/>
        </authorList>
    </citation>
    <scope>NUCLEOTIDE SEQUENCE [LARGE SCALE GENOMIC DNA]</scope>
    <source>
        <strain evidence="4">IBCAS-2021</strain>
        <tissue evidence="4">Leaf</tissue>
    </source>
</reference>
<dbReference type="GO" id="GO:0008270">
    <property type="term" value="F:zinc ion binding"/>
    <property type="evidence" value="ECO:0007669"/>
    <property type="project" value="InterPro"/>
</dbReference>
<feature type="repeat" description="PPR" evidence="2">
    <location>
        <begin position="386"/>
        <end position="420"/>
    </location>
</feature>
<gene>
    <name evidence="4" type="ORF">H6P81_020547</name>
</gene>
<evidence type="ECO:0000256" key="2">
    <source>
        <dbReference type="PROSITE-ProRule" id="PRU00708"/>
    </source>
</evidence>
<feature type="repeat" description="PPR" evidence="2">
    <location>
        <begin position="490"/>
        <end position="524"/>
    </location>
</feature>
<dbReference type="GO" id="GO:0003723">
    <property type="term" value="F:RNA binding"/>
    <property type="evidence" value="ECO:0007669"/>
    <property type="project" value="InterPro"/>
</dbReference>
<protein>
    <recommendedName>
        <fullName evidence="3">DYW domain-containing protein</fullName>
    </recommendedName>
</protein>
<name>A0AAV7DZ32_ARIFI</name>
<dbReference type="FunFam" id="1.25.40.10:FF:000351">
    <property type="entry name" value="Pentatricopeptide repeat-containing protein"/>
    <property type="match status" value="1"/>
</dbReference>
<evidence type="ECO:0000256" key="1">
    <source>
        <dbReference type="ARBA" id="ARBA00022737"/>
    </source>
</evidence>
<dbReference type="AlphaFoldDB" id="A0AAV7DZ32"/>
<dbReference type="Gene3D" id="1.25.40.10">
    <property type="entry name" value="Tetratricopeptide repeat domain"/>
    <property type="match status" value="6"/>
</dbReference>
<feature type="domain" description="DYW" evidence="3">
    <location>
        <begin position="730"/>
        <end position="823"/>
    </location>
</feature>
<dbReference type="GO" id="GO:0099402">
    <property type="term" value="P:plant organ development"/>
    <property type="evidence" value="ECO:0007669"/>
    <property type="project" value="UniProtKB-ARBA"/>
</dbReference>
<accession>A0AAV7DZ32</accession>
<evidence type="ECO:0000259" key="3">
    <source>
        <dbReference type="Pfam" id="PF14432"/>
    </source>
</evidence>
<dbReference type="InterPro" id="IPR002885">
    <property type="entry name" value="PPR_rpt"/>
</dbReference>
<dbReference type="InterPro" id="IPR046960">
    <property type="entry name" value="PPR_At4g14850-like_plant"/>
</dbReference>
<sequence length="823" mass="92526">MAGLSPATPFFVAGNEMPRTVLHKFVAPGYHRKREDTLKSGSPPPWTVNSVSNSVELVKEHSNEGKMVEAYKPFDQMPNGNDTCWSSSISVPTRRGTFSEAFRLFGDMINSDLVVNENLCVNLLKASSSNLDVCVGKQLHARSIITGYVAEGRVLATLITMYSNYGLLDEAQCLFHVSLPCFNVHVWNSFISATVSNKYYEKSFTIFSDMMSTGMEGPSESTYSIMIRACALTGKLEYGKLIHGNIIKCGYIDSTITGNSLISFYAKSQNLEDAKTVFKTISQKDVVSWNAIISGHQQNGSQEDAINLFRGLLVSNLVPNRISYLCVLSAISAISDSKSGKEVHGQVIRMGIEHKTTLANSLITMYSKCREVNKSILVFENMPSRDIISWNSLLQGLAQNDQLDKCLELFKGMHLSGVEPDSHSLTIVLGAVSSYQSIRRILRKGREIHGYVVRKNIHELSVFNAILTMYSTSRKILVAEKIFNGMRKRDTYSWNSMMDGYSMNGYFHETVMIFLDMIKQGLEPDHIGFSIILAACGRLASLPLGKEFHAFVVKWDNLGSKKQSHLSITNALISMYSKCGSISDANSIFARITRRDIFSWTAMITAYAHHGMACEALQLFEEMKADAKEPNSVTFLALLTACAHAGLVEEGYHFFTSMSKDYYLKPGVEHYACMVDIYGRSGQFEKAEELVETGISVFEHEKSSWDIGHPCRKEIYEKIDELDAEFRQNGYIPKTEYVLHDVDEFEKEQILSCHSEKLALAFGLLQTSSRKGVIRVMKNLRVCGDCHDWMKFASQVMDREIVIRDSRRFHYFKQGKCSCGDYW</sequence>
<dbReference type="FunFam" id="1.25.40.10:FF:000158">
    <property type="entry name" value="pentatricopeptide repeat-containing protein At2g33680"/>
    <property type="match status" value="1"/>
</dbReference>
<feature type="repeat" description="PPR" evidence="2">
    <location>
        <begin position="285"/>
        <end position="319"/>
    </location>
</feature>
<dbReference type="Pfam" id="PF13041">
    <property type="entry name" value="PPR_2"/>
    <property type="match status" value="4"/>
</dbReference>
<comment type="caution">
    <text evidence="4">The sequence shown here is derived from an EMBL/GenBank/DDBJ whole genome shotgun (WGS) entry which is preliminary data.</text>
</comment>
<dbReference type="InterPro" id="IPR032867">
    <property type="entry name" value="DYW_dom"/>
</dbReference>
<feature type="repeat" description="PPR" evidence="2">
    <location>
        <begin position="596"/>
        <end position="630"/>
    </location>
</feature>
<feature type="repeat" description="PPR" evidence="2">
    <location>
        <begin position="183"/>
        <end position="217"/>
    </location>
</feature>